<sequence>MEAKLMLCTLRSSTRVTASNVDDLEATVTILEQQQNKDGGIFSWFMQTATLKWKEFRADLKKEFPKKYNEDMAEDELLDLCDERVHEADWKWLIDHWRPREPIAHSLRAKENHAKLVQNHTSGSKSHARVENEMNALKAAVIENPELAKKSIQEGDVYFHGGRDVILYSIMRPYDVSVAKATIQTTNPNASVGGTRLGVQFYEVVVNHVFARDAMLSRPYGKVKSLGEGHGRCIAWPRDRVMIAYLHIIMLNWWSNTY</sequence>
<comment type="caution">
    <text evidence="2">The sequence shown here is derived from an EMBL/GenBank/DDBJ whole genome shotgun (WGS) entry which is preliminary data.</text>
</comment>
<dbReference type="Proteomes" id="UP001054889">
    <property type="component" value="Unassembled WGS sequence"/>
</dbReference>
<name>A0AAV5CCN7_ELECO</name>
<reference evidence="2" key="1">
    <citation type="journal article" date="2018" name="DNA Res.">
        <title>Multiple hybrid de novo genome assembly of finger millet, an orphan allotetraploid crop.</title>
        <authorList>
            <person name="Hatakeyama M."/>
            <person name="Aluri S."/>
            <person name="Balachadran M.T."/>
            <person name="Sivarajan S.R."/>
            <person name="Patrignani A."/>
            <person name="Gruter S."/>
            <person name="Poveda L."/>
            <person name="Shimizu-Inatsugi R."/>
            <person name="Baeten J."/>
            <person name="Francoijs K.J."/>
            <person name="Nataraja K.N."/>
            <person name="Reddy Y.A.N."/>
            <person name="Phadnis S."/>
            <person name="Ravikumar R.L."/>
            <person name="Schlapbach R."/>
            <person name="Sreeman S.M."/>
            <person name="Shimizu K.K."/>
        </authorList>
    </citation>
    <scope>NUCLEOTIDE SEQUENCE</scope>
</reference>
<organism evidence="2 3">
    <name type="scientific">Eleusine coracana subsp. coracana</name>
    <dbReference type="NCBI Taxonomy" id="191504"/>
    <lineage>
        <taxon>Eukaryota</taxon>
        <taxon>Viridiplantae</taxon>
        <taxon>Streptophyta</taxon>
        <taxon>Embryophyta</taxon>
        <taxon>Tracheophyta</taxon>
        <taxon>Spermatophyta</taxon>
        <taxon>Magnoliopsida</taxon>
        <taxon>Liliopsida</taxon>
        <taxon>Poales</taxon>
        <taxon>Poaceae</taxon>
        <taxon>PACMAD clade</taxon>
        <taxon>Chloridoideae</taxon>
        <taxon>Cynodonteae</taxon>
        <taxon>Eleusininae</taxon>
        <taxon>Eleusine</taxon>
    </lineage>
</organism>
<protein>
    <recommendedName>
        <fullName evidence="1">Transposase Tnp1/En/Spm-like domain-containing protein</fullName>
    </recommendedName>
</protein>
<accession>A0AAV5CCN7</accession>
<feature type="domain" description="Transposase Tnp1/En/Spm-like" evidence="1">
    <location>
        <begin position="165"/>
        <end position="226"/>
    </location>
</feature>
<dbReference type="EMBL" id="BQKI01000006">
    <property type="protein sequence ID" value="GJM96067.1"/>
    <property type="molecule type" value="Genomic_DNA"/>
</dbReference>
<dbReference type="AlphaFoldDB" id="A0AAV5CCN7"/>
<evidence type="ECO:0000259" key="1">
    <source>
        <dbReference type="Pfam" id="PF03017"/>
    </source>
</evidence>
<evidence type="ECO:0000313" key="2">
    <source>
        <dbReference type="EMBL" id="GJM96067.1"/>
    </source>
</evidence>
<proteinExistence type="predicted"/>
<reference evidence="2" key="2">
    <citation type="submission" date="2021-12" db="EMBL/GenBank/DDBJ databases">
        <title>Resequencing data analysis of finger millet.</title>
        <authorList>
            <person name="Hatakeyama M."/>
            <person name="Aluri S."/>
            <person name="Balachadran M.T."/>
            <person name="Sivarajan S.R."/>
            <person name="Poveda L."/>
            <person name="Shimizu-Inatsugi R."/>
            <person name="Schlapbach R."/>
            <person name="Sreeman S.M."/>
            <person name="Shimizu K.K."/>
        </authorList>
    </citation>
    <scope>NUCLEOTIDE SEQUENCE</scope>
</reference>
<dbReference type="Pfam" id="PF03004">
    <property type="entry name" value="Transposase_24"/>
    <property type="match status" value="1"/>
</dbReference>
<dbReference type="PANTHER" id="PTHR33144:SF50">
    <property type="entry name" value="OS03G0714750 PROTEIN"/>
    <property type="match status" value="1"/>
</dbReference>
<keyword evidence="3" id="KW-1185">Reference proteome</keyword>
<gene>
    <name evidence="2" type="primary">ga12874</name>
    <name evidence="2" type="ORF">PR202_ga12874</name>
</gene>
<dbReference type="Pfam" id="PF03017">
    <property type="entry name" value="Transposase_23"/>
    <property type="match status" value="1"/>
</dbReference>
<dbReference type="PANTHER" id="PTHR33144">
    <property type="entry name" value="OS10G0409366 PROTEIN-RELATED"/>
    <property type="match status" value="1"/>
</dbReference>
<dbReference type="InterPro" id="IPR004264">
    <property type="entry name" value="Transposase_23"/>
</dbReference>
<evidence type="ECO:0000313" key="3">
    <source>
        <dbReference type="Proteomes" id="UP001054889"/>
    </source>
</evidence>
<dbReference type="InterPro" id="IPR004252">
    <property type="entry name" value="Probable_transposase_24"/>
</dbReference>